<gene>
    <name evidence="1" type="ORF">g.25420</name>
</gene>
<feature type="non-terminal residue" evidence="1">
    <location>
        <position position="222"/>
    </location>
</feature>
<proteinExistence type="predicted"/>
<feature type="non-terminal residue" evidence="1">
    <location>
        <position position="1"/>
    </location>
</feature>
<organism evidence="1">
    <name type="scientific">Clastoptera arizonana</name>
    <name type="common">Arizona spittle bug</name>
    <dbReference type="NCBI Taxonomy" id="38151"/>
    <lineage>
        <taxon>Eukaryota</taxon>
        <taxon>Metazoa</taxon>
        <taxon>Ecdysozoa</taxon>
        <taxon>Arthropoda</taxon>
        <taxon>Hexapoda</taxon>
        <taxon>Insecta</taxon>
        <taxon>Pterygota</taxon>
        <taxon>Neoptera</taxon>
        <taxon>Paraneoptera</taxon>
        <taxon>Hemiptera</taxon>
        <taxon>Auchenorrhyncha</taxon>
        <taxon>Cercopoidea</taxon>
        <taxon>Clastopteridae</taxon>
        <taxon>Clastoptera</taxon>
    </lineage>
</organism>
<evidence type="ECO:0000313" key="1">
    <source>
        <dbReference type="EMBL" id="JAS09027.1"/>
    </source>
</evidence>
<reference evidence="1" key="1">
    <citation type="submission" date="2015-12" db="EMBL/GenBank/DDBJ databases">
        <title>De novo transcriptome assembly of four potential Pierce s Disease insect vectors from Arizona vineyards.</title>
        <authorList>
            <person name="Tassone E.E."/>
        </authorList>
    </citation>
    <scope>NUCLEOTIDE SEQUENCE</scope>
</reference>
<sequence>EKYLYDTEKDFTKEDDGSQVVITNLTLVNDGVENDFERILFENKMKRNSAVEPDLEDNVISVDEEFDRILEVNNLQPEIFGNEINIRNVKEDIVEREENDEVFSIEHLSLNEYSMQEILTINNTEVGEEHTEDFKKTLDTSHSCEEILDGLEKAISDKKEIENKVDFCIQSKKENNDDKINSEDIEEETNNFKFCKNFSISEKNEDYEQSNKKLQFFNMSIE</sequence>
<name>A0A1B6C6D1_9HEMI</name>
<protein>
    <submittedName>
        <fullName evidence="1">Uncharacterized protein</fullName>
    </submittedName>
</protein>
<dbReference type="EMBL" id="GEDC01028271">
    <property type="protein sequence ID" value="JAS09027.1"/>
    <property type="molecule type" value="Transcribed_RNA"/>
</dbReference>
<accession>A0A1B6C6D1</accession>
<dbReference type="AlphaFoldDB" id="A0A1B6C6D1"/>